<dbReference type="KEGG" id="cput:CONPUDRAFT_155534"/>
<keyword evidence="3" id="KW-1185">Reference proteome</keyword>
<evidence type="ECO:0000256" key="1">
    <source>
        <dbReference type="SAM" id="MobiDB-lite"/>
    </source>
</evidence>
<dbReference type="RefSeq" id="XP_007770591.1">
    <property type="nucleotide sequence ID" value="XM_007772401.1"/>
</dbReference>
<feature type="region of interest" description="Disordered" evidence="1">
    <location>
        <begin position="343"/>
        <end position="417"/>
    </location>
</feature>
<name>A0A5M3MJK6_CONPW</name>
<dbReference type="Proteomes" id="UP000053558">
    <property type="component" value="Unassembled WGS sequence"/>
</dbReference>
<feature type="region of interest" description="Disordered" evidence="1">
    <location>
        <begin position="294"/>
        <end position="331"/>
    </location>
</feature>
<gene>
    <name evidence="2" type="ORF">CONPUDRAFT_155534</name>
</gene>
<feature type="compositionally biased region" description="Low complexity" evidence="1">
    <location>
        <begin position="406"/>
        <end position="415"/>
    </location>
</feature>
<dbReference type="GeneID" id="19203465"/>
<feature type="compositionally biased region" description="Low complexity" evidence="1">
    <location>
        <begin position="125"/>
        <end position="145"/>
    </location>
</feature>
<dbReference type="AlphaFoldDB" id="A0A5M3MJK6"/>
<sequence>MSVYDAHNHLPSLPSTNDFSGPNTNLADFLSSLPPSDDSPLDTTLYHSRSWPSQTLQNAGIHSNNHINSSYMLLQQETISLRNANSRLEAQNASLNSCNQLYAKSLARLTSTFASAQTSPLTTQSPPATTHPTCSSPSTVSPVSTKDGPPTKRIKLDTRALQAPKLSCADFPKVRWWKQRTYQDWIESPKIIARGIADSQLPFLETTEGHPISKEEMAKVTKVCRRVWNTLILKNAAPESWGAASTDAIELLTDELATKFPWILASEDNWKIERLCTIRYPSFMQAKREREKKAAEAAAAAGQVKQEPSAPPALEDRHPEVQGKGKEKDTSDAYAEDFALNTAEAEEFGVDEDELDDTDRTHSSNELLSIPEVGNPFTPRLPSVGPSQLPGAHSKPISVSSTTSIRATTPARPASVPVPAPVPAPISTPAPVQAPIPIPVPAPVPVPAPAPTPPPAPTPAPTVAPEAARTRPVRAGKTATTTGGKLLKPAKLRSGKTLAQHLYIKNKGAVTIEDFTRWWATLGEKGQETYNTDAEKLIEDKIWVNNTAGVIATTIASSTFYDTDK</sequence>
<organism evidence="2 3">
    <name type="scientific">Coniophora puteana (strain RWD-64-598)</name>
    <name type="common">Brown rot fungus</name>
    <dbReference type="NCBI Taxonomy" id="741705"/>
    <lineage>
        <taxon>Eukaryota</taxon>
        <taxon>Fungi</taxon>
        <taxon>Dikarya</taxon>
        <taxon>Basidiomycota</taxon>
        <taxon>Agaricomycotina</taxon>
        <taxon>Agaricomycetes</taxon>
        <taxon>Agaricomycetidae</taxon>
        <taxon>Boletales</taxon>
        <taxon>Coniophorineae</taxon>
        <taxon>Coniophoraceae</taxon>
        <taxon>Coniophora</taxon>
    </lineage>
</organism>
<feature type="region of interest" description="Disordered" evidence="1">
    <location>
        <begin position="118"/>
        <end position="151"/>
    </location>
</feature>
<feature type="compositionally biased region" description="Pro residues" evidence="1">
    <location>
        <begin position="449"/>
        <end position="462"/>
    </location>
</feature>
<feature type="compositionally biased region" description="Acidic residues" evidence="1">
    <location>
        <begin position="344"/>
        <end position="357"/>
    </location>
</feature>
<feature type="compositionally biased region" description="Basic and acidic residues" evidence="1">
    <location>
        <begin position="314"/>
        <end position="331"/>
    </location>
</feature>
<dbReference type="OrthoDB" id="2681506at2759"/>
<comment type="caution">
    <text evidence="2">The sequence shown here is derived from an EMBL/GenBank/DDBJ whole genome shotgun (WGS) entry which is preliminary data.</text>
</comment>
<evidence type="ECO:0000313" key="3">
    <source>
        <dbReference type="Proteomes" id="UP000053558"/>
    </source>
</evidence>
<protein>
    <submittedName>
        <fullName evidence="2">Uncharacterized protein</fullName>
    </submittedName>
</protein>
<feature type="region of interest" description="Disordered" evidence="1">
    <location>
        <begin position="449"/>
        <end position="481"/>
    </location>
</feature>
<feature type="region of interest" description="Disordered" evidence="1">
    <location>
        <begin position="1"/>
        <end position="21"/>
    </location>
</feature>
<evidence type="ECO:0000313" key="2">
    <source>
        <dbReference type="EMBL" id="EIW78815.1"/>
    </source>
</evidence>
<dbReference type="EMBL" id="JH711581">
    <property type="protein sequence ID" value="EIW78815.1"/>
    <property type="molecule type" value="Genomic_DNA"/>
</dbReference>
<reference evidence="3" key="1">
    <citation type="journal article" date="2012" name="Science">
        <title>The Paleozoic origin of enzymatic lignin decomposition reconstructed from 31 fungal genomes.</title>
        <authorList>
            <person name="Floudas D."/>
            <person name="Binder M."/>
            <person name="Riley R."/>
            <person name="Barry K."/>
            <person name="Blanchette R.A."/>
            <person name="Henrissat B."/>
            <person name="Martinez A.T."/>
            <person name="Otillar R."/>
            <person name="Spatafora J.W."/>
            <person name="Yadav J.S."/>
            <person name="Aerts A."/>
            <person name="Benoit I."/>
            <person name="Boyd A."/>
            <person name="Carlson A."/>
            <person name="Copeland A."/>
            <person name="Coutinho P.M."/>
            <person name="de Vries R.P."/>
            <person name="Ferreira P."/>
            <person name="Findley K."/>
            <person name="Foster B."/>
            <person name="Gaskell J."/>
            <person name="Glotzer D."/>
            <person name="Gorecki P."/>
            <person name="Heitman J."/>
            <person name="Hesse C."/>
            <person name="Hori C."/>
            <person name="Igarashi K."/>
            <person name="Jurgens J.A."/>
            <person name="Kallen N."/>
            <person name="Kersten P."/>
            <person name="Kohler A."/>
            <person name="Kuees U."/>
            <person name="Kumar T.K.A."/>
            <person name="Kuo A."/>
            <person name="LaButti K."/>
            <person name="Larrondo L.F."/>
            <person name="Lindquist E."/>
            <person name="Ling A."/>
            <person name="Lombard V."/>
            <person name="Lucas S."/>
            <person name="Lundell T."/>
            <person name="Martin R."/>
            <person name="McLaughlin D.J."/>
            <person name="Morgenstern I."/>
            <person name="Morin E."/>
            <person name="Murat C."/>
            <person name="Nagy L.G."/>
            <person name="Nolan M."/>
            <person name="Ohm R.A."/>
            <person name="Patyshakuliyeva A."/>
            <person name="Rokas A."/>
            <person name="Ruiz-Duenas F.J."/>
            <person name="Sabat G."/>
            <person name="Salamov A."/>
            <person name="Samejima M."/>
            <person name="Schmutz J."/>
            <person name="Slot J.C."/>
            <person name="St John F."/>
            <person name="Stenlid J."/>
            <person name="Sun H."/>
            <person name="Sun S."/>
            <person name="Syed K."/>
            <person name="Tsang A."/>
            <person name="Wiebenga A."/>
            <person name="Young D."/>
            <person name="Pisabarro A."/>
            <person name="Eastwood D.C."/>
            <person name="Martin F."/>
            <person name="Cullen D."/>
            <person name="Grigoriev I.V."/>
            <person name="Hibbett D.S."/>
        </authorList>
    </citation>
    <scope>NUCLEOTIDE SEQUENCE [LARGE SCALE GENOMIC DNA]</scope>
    <source>
        <strain evidence="3">RWD-64-598 SS2</strain>
    </source>
</reference>
<accession>A0A5M3MJK6</accession>
<proteinExistence type="predicted"/>